<evidence type="ECO:0000256" key="6">
    <source>
        <dbReference type="ARBA" id="ARBA00022723"/>
    </source>
</evidence>
<dbReference type="Proteomes" id="UP001359485">
    <property type="component" value="Unassembled WGS sequence"/>
</dbReference>
<dbReference type="InterPro" id="IPR036396">
    <property type="entry name" value="Cyt_P450_sf"/>
</dbReference>
<dbReference type="SUPFAM" id="SSF48264">
    <property type="entry name" value="Cytochrome P450"/>
    <property type="match status" value="1"/>
</dbReference>
<dbReference type="PRINTS" id="PR00463">
    <property type="entry name" value="EP450I"/>
</dbReference>
<organism evidence="15 16">
    <name type="scientific">Polyplax serrata</name>
    <name type="common">Common mouse louse</name>
    <dbReference type="NCBI Taxonomy" id="468196"/>
    <lineage>
        <taxon>Eukaryota</taxon>
        <taxon>Metazoa</taxon>
        <taxon>Ecdysozoa</taxon>
        <taxon>Arthropoda</taxon>
        <taxon>Hexapoda</taxon>
        <taxon>Insecta</taxon>
        <taxon>Pterygota</taxon>
        <taxon>Neoptera</taxon>
        <taxon>Paraneoptera</taxon>
        <taxon>Psocodea</taxon>
        <taxon>Troctomorpha</taxon>
        <taxon>Phthiraptera</taxon>
        <taxon>Anoplura</taxon>
        <taxon>Polyplacidae</taxon>
        <taxon>Polyplax</taxon>
    </lineage>
</organism>
<keyword evidence="7" id="KW-0256">Endoplasmic reticulum</keyword>
<evidence type="ECO:0000256" key="7">
    <source>
        <dbReference type="ARBA" id="ARBA00022824"/>
    </source>
</evidence>
<keyword evidence="9 13" id="KW-0560">Oxidoreductase</keyword>
<evidence type="ECO:0000256" key="4">
    <source>
        <dbReference type="ARBA" id="ARBA00010617"/>
    </source>
</evidence>
<dbReference type="PROSITE" id="PS00086">
    <property type="entry name" value="CYTOCHROME_P450"/>
    <property type="match status" value="1"/>
</dbReference>
<evidence type="ECO:0000256" key="9">
    <source>
        <dbReference type="ARBA" id="ARBA00023002"/>
    </source>
</evidence>
<evidence type="ECO:0000313" key="15">
    <source>
        <dbReference type="EMBL" id="KAK6621644.1"/>
    </source>
</evidence>
<keyword evidence="16" id="KW-1185">Reference proteome</keyword>
<gene>
    <name evidence="15" type="ORF">RUM44_001451</name>
</gene>
<evidence type="ECO:0000256" key="13">
    <source>
        <dbReference type="RuleBase" id="RU000461"/>
    </source>
</evidence>
<evidence type="ECO:0000256" key="12">
    <source>
        <dbReference type="ARBA" id="ARBA00023136"/>
    </source>
</evidence>
<evidence type="ECO:0000256" key="2">
    <source>
        <dbReference type="ARBA" id="ARBA00004174"/>
    </source>
</evidence>
<dbReference type="CDD" id="cd20628">
    <property type="entry name" value="CYP4"/>
    <property type="match status" value="1"/>
</dbReference>
<dbReference type="InterPro" id="IPR002401">
    <property type="entry name" value="Cyt_P450_E_grp-I"/>
</dbReference>
<keyword evidence="8" id="KW-0492">Microsome</keyword>
<evidence type="ECO:0008006" key="17">
    <source>
        <dbReference type="Google" id="ProtNLM"/>
    </source>
</evidence>
<comment type="caution">
    <text evidence="15">The sequence shown here is derived from an EMBL/GenBank/DDBJ whole genome shotgun (WGS) entry which is preliminary data.</text>
</comment>
<keyword evidence="6 13" id="KW-0479">Metal-binding</keyword>
<dbReference type="Gene3D" id="1.10.630.10">
    <property type="entry name" value="Cytochrome P450"/>
    <property type="match status" value="1"/>
</dbReference>
<evidence type="ECO:0000256" key="14">
    <source>
        <dbReference type="SAM" id="Phobius"/>
    </source>
</evidence>
<feature type="transmembrane region" description="Helical" evidence="14">
    <location>
        <begin position="144"/>
        <end position="172"/>
    </location>
</feature>
<dbReference type="EMBL" id="JAWJWF010000047">
    <property type="protein sequence ID" value="KAK6621644.1"/>
    <property type="molecule type" value="Genomic_DNA"/>
</dbReference>
<dbReference type="InterPro" id="IPR017972">
    <property type="entry name" value="Cyt_P450_CS"/>
</dbReference>
<comment type="subcellular location">
    <subcellularLocation>
        <location evidence="3">Endoplasmic reticulum membrane</location>
        <topology evidence="3">Peripheral membrane protein</topology>
    </subcellularLocation>
    <subcellularLocation>
        <location evidence="2">Microsome membrane</location>
        <topology evidence="2">Peripheral membrane protein</topology>
    </subcellularLocation>
</comment>
<accession>A0ABR1AK17</accession>
<evidence type="ECO:0000256" key="5">
    <source>
        <dbReference type="ARBA" id="ARBA00022617"/>
    </source>
</evidence>
<evidence type="ECO:0000256" key="11">
    <source>
        <dbReference type="ARBA" id="ARBA00023033"/>
    </source>
</evidence>
<dbReference type="Pfam" id="PF00067">
    <property type="entry name" value="p450"/>
    <property type="match status" value="1"/>
</dbReference>
<dbReference type="InterPro" id="IPR050196">
    <property type="entry name" value="Cytochrome_P450_Monoox"/>
</dbReference>
<dbReference type="PANTHER" id="PTHR24291">
    <property type="entry name" value="CYTOCHROME P450 FAMILY 4"/>
    <property type="match status" value="1"/>
</dbReference>
<comment type="cofactor">
    <cofactor evidence="1">
        <name>heme</name>
        <dbReference type="ChEBI" id="CHEBI:30413"/>
    </cofactor>
</comment>
<proteinExistence type="inferred from homology"/>
<dbReference type="PRINTS" id="PR00385">
    <property type="entry name" value="P450"/>
</dbReference>
<dbReference type="InterPro" id="IPR001128">
    <property type="entry name" value="Cyt_P450"/>
</dbReference>
<keyword evidence="5 13" id="KW-0349">Heme</keyword>
<comment type="similarity">
    <text evidence="4 13">Belongs to the cytochrome P450 family.</text>
</comment>
<sequence length="655" mass="75530">MKDSLIEVAWHERTKRSSLMITQWHRIRLSGTRFGYLGVSSSSSQKLEQVTVEFDEEKKFASRASQMPVKSPVVCQVETSKWDTFQVREIHSLLLLHVWNGGGLRWENFKFRTDTSVLASLDCRRRLRRLHSVRFLVRKMNFNFYGVLGTVRTWSTIIAASVLLFIVLRYAINRLLFLRELSSIPGPVGLPFLGNSLSLTGGQDAFFKLLLKYRQKYGPIFKIWVGMRPFVFISDSKYVAPILNSSLHIDKSYEYTFLHPWLGTGLLTSTGSKWHSRRKLLTPTFHQSLLEEFIEPIVRKSQILVSQLEKEVDGPPFDALSYTKLCALDIICVTAMGKDLNVQLSKGTEYVRAVDGLNKILQRRFITPWLKPNFIFERCSQGKEQRMYINVINEFVSKVIQERKLELLNKETQVEHLNKRRAFLDLVLQTAAEGEYLTDEDVKDEVNTFMFAGHDTTSVAISWSLYILGKHPIVQRKLIDEFETLVKGEIPTYSELQKLEYMENCIKETLRLYPVVPLIARDIKHEIQIGEKLTLVPGVTALIFTPSLHRDSIVFQSPEEFRPNRFTETKTRNPFSYIPFSAGPRNCIGAKFAMIEIKIVLYYILKHYEVHSVDSEQELNLMSEIVLSNKEGIRIVLNKRIRDGCNVVTGTKPAE</sequence>
<evidence type="ECO:0000313" key="16">
    <source>
        <dbReference type="Proteomes" id="UP001359485"/>
    </source>
</evidence>
<name>A0ABR1AK17_POLSC</name>
<evidence type="ECO:0000256" key="3">
    <source>
        <dbReference type="ARBA" id="ARBA00004406"/>
    </source>
</evidence>
<protein>
    <recommendedName>
        <fullName evidence="17">Cytochrome P450</fullName>
    </recommendedName>
</protein>
<evidence type="ECO:0000256" key="10">
    <source>
        <dbReference type="ARBA" id="ARBA00023004"/>
    </source>
</evidence>
<dbReference type="PANTHER" id="PTHR24291:SF189">
    <property type="entry name" value="CYTOCHROME P450 4C3-RELATED"/>
    <property type="match status" value="1"/>
</dbReference>
<evidence type="ECO:0000256" key="8">
    <source>
        <dbReference type="ARBA" id="ARBA00022848"/>
    </source>
</evidence>
<evidence type="ECO:0000256" key="1">
    <source>
        <dbReference type="ARBA" id="ARBA00001971"/>
    </source>
</evidence>
<reference evidence="15 16" key="1">
    <citation type="submission" date="2023-09" db="EMBL/GenBank/DDBJ databases">
        <title>Genomes of two closely related lineages of the louse Polyplax serrata with different host specificities.</title>
        <authorList>
            <person name="Martinu J."/>
            <person name="Tarabai H."/>
            <person name="Stefka J."/>
            <person name="Hypsa V."/>
        </authorList>
    </citation>
    <scope>NUCLEOTIDE SEQUENCE [LARGE SCALE GENOMIC DNA]</scope>
    <source>
        <strain evidence="15">98ZLc_SE</strain>
    </source>
</reference>
<keyword evidence="11 13" id="KW-0503">Monooxygenase</keyword>
<keyword evidence="10 13" id="KW-0408">Iron</keyword>
<keyword evidence="12 14" id="KW-0472">Membrane</keyword>
<keyword evidence="14" id="KW-1133">Transmembrane helix</keyword>
<keyword evidence="14" id="KW-0812">Transmembrane</keyword>